<organism evidence="1 2">
    <name type="scientific">Camellia lanceoleosa</name>
    <dbReference type="NCBI Taxonomy" id="1840588"/>
    <lineage>
        <taxon>Eukaryota</taxon>
        <taxon>Viridiplantae</taxon>
        <taxon>Streptophyta</taxon>
        <taxon>Embryophyta</taxon>
        <taxon>Tracheophyta</taxon>
        <taxon>Spermatophyta</taxon>
        <taxon>Magnoliopsida</taxon>
        <taxon>eudicotyledons</taxon>
        <taxon>Gunneridae</taxon>
        <taxon>Pentapetalae</taxon>
        <taxon>asterids</taxon>
        <taxon>Ericales</taxon>
        <taxon>Theaceae</taxon>
        <taxon>Camellia</taxon>
    </lineage>
</organism>
<evidence type="ECO:0000313" key="2">
    <source>
        <dbReference type="Proteomes" id="UP001060215"/>
    </source>
</evidence>
<keyword evidence="2" id="KW-1185">Reference proteome</keyword>
<evidence type="ECO:0000313" key="1">
    <source>
        <dbReference type="EMBL" id="KAI8015624.1"/>
    </source>
</evidence>
<sequence length="267" mass="30009">MVLKSGNVETCGSPERVGFAKTPYLTHFIISGEYEEDVLESFRRRSVALDSHIALCGPCQFMVPVLNEVSASMKDKIQVVKIDTEKYTSVADKYIIEALSTFIIFKDGEPYDCIKISAVNCNCANLSSDHNFYRYEAIKRLIDFVDDAITEYLTFGNPKSCCDKLGHLLTHGLLDGQFEPKEEKSKQQFWLHLFHHLSLSAYTTTLASAYKIHESDLLALDPNKLQLEAFERSRTSAAYALLLAGATHHLFVSESSLIKCICKFTLA</sequence>
<comment type="caution">
    <text evidence="1">The sequence shown here is derived from an EMBL/GenBank/DDBJ whole genome shotgun (WGS) entry which is preliminary data.</text>
</comment>
<gene>
    <name evidence="1" type="ORF">LOK49_LG05G02714</name>
</gene>
<accession>A0ACC0HSD0</accession>
<reference evidence="1 2" key="1">
    <citation type="journal article" date="2022" name="Plant J.">
        <title>Chromosome-level genome of Camellia lanceoleosa provides a valuable resource for understanding genome evolution and self-incompatibility.</title>
        <authorList>
            <person name="Gong W."/>
            <person name="Xiao S."/>
            <person name="Wang L."/>
            <person name="Liao Z."/>
            <person name="Chang Y."/>
            <person name="Mo W."/>
            <person name="Hu G."/>
            <person name="Li W."/>
            <person name="Zhao G."/>
            <person name="Zhu H."/>
            <person name="Hu X."/>
            <person name="Ji K."/>
            <person name="Xiang X."/>
            <person name="Song Q."/>
            <person name="Yuan D."/>
            <person name="Jin S."/>
            <person name="Zhang L."/>
        </authorList>
    </citation>
    <scope>NUCLEOTIDE SEQUENCE [LARGE SCALE GENOMIC DNA]</scope>
    <source>
        <strain evidence="1">SQ_2022a</strain>
    </source>
</reference>
<proteinExistence type="predicted"/>
<dbReference type="Proteomes" id="UP001060215">
    <property type="component" value="Chromosome 4"/>
</dbReference>
<dbReference type="EMBL" id="CM045761">
    <property type="protein sequence ID" value="KAI8015624.1"/>
    <property type="molecule type" value="Genomic_DNA"/>
</dbReference>
<name>A0ACC0HSD0_9ERIC</name>
<protein>
    <submittedName>
        <fullName evidence="1">Uncharacterized protein</fullName>
    </submittedName>
</protein>